<reference evidence="3" key="1">
    <citation type="submission" date="2022-10" db="EMBL/GenBank/DDBJ databases">
        <title>Genome assembly of Pristionchus species.</title>
        <authorList>
            <person name="Yoshida K."/>
            <person name="Sommer R.J."/>
        </authorList>
    </citation>
    <scope>NUCLEOTIDE SEQUENCE [LARGE SCALE GENOMIC DNA]</scope>
    <source>
        <strain evidence="3">RS5460</strain>
    </source>
</reference>
<dbReference type="Proteomes" id="UP001328107">
    <property type="component" value="Unassembled WGS sequence"/>
</dbReference>
<name>A0AAN5D3B2_9BILA</name>
<feature type="transmembrane region" description="Helical" evidence="1">
    <location>
        <begin position="43"/>
        <end position="66"/>
    </location>
</feature>
<dbReference type="EMBL" id="BTRK01000005">
    <property type="protein sequence ID" value="GMR56031.1"/>
    <property type="molecule type" value="Genomic_DNA"/>
</dbReference>
<evidence type="ECO:0008006" key="4">
    <source>
        <dbReference type="Google" id="ProtNLM"/>
    </source>
</evidence>
<gene>
    <name evidence="2" type="ORF">PMAYCL1PPCAC_26226</name>
</gene>
<feature type="non-terminal residue" evidence="2">
    <location>
        <position position="77"/>
    </location>
</feature>
<keyword evidence="1" id="KW-0812">Transmembrane</keyword>
<organism evidence="2 3">
    <name type="scientific">Pristionchus mayeri</name>
    <dbReference type="NCBI Taxonomy" id="1317129"/>
    <lineage>
        <taxon>Eukaryota</taxon>
        <taxon>Metazoa</taxon>
        <taxon>Ecdysozoa</taxon>
        <taxon>Nematoda</taxon>
        <taxon>Chromadorea</taxon>
        <taxon>Rhabditida</taxon>
        <taxon>Rhabditina</taxon>
        <taxon>Diplogasteromorpha</taxon>
        <taxon>Diplogasteroidea</taxon>
        <taxon>Neodiplogasteridae</taxon>
        <taxon>Pristionchus</taxon>
    </lineage>
</organism>
<comment type="caution">
    <text evidence="2">The sequence shown here is derived from an EMBL/GenBank/DDBJ whole genome shotgun (WGS) entry which is preliminary data.</text>
</comment>
<keyword evidence="1" id="KW-0472">Membrane</keyword>
<sequence>MGFNAVMVVFLSAIVGSSYSIIIHFRSKHVQWSEKTKNLQQQLFYTLVVQMIVPMVFVCVPCAGIINLPMLGFRLNV</sequence>
<keyword evidence="1" id="KW-1133">Transmembrane helix</keyword>
<dbReference type="PANTHER" id="PTHR22943">
    <property type="entry name" value="7-TRANSMEMBRANE DOMAIN RECEPTOR C.ELEGANS"/>
    <property type="match status" value="1"/>
</dbReference>
<dbReference type="PANTHER" id="PTHR22943:SF248">
    <property type="entry name" value="SEVEN TM RECEPTOR"/>
    <property type="match status" value="1"/>
</dbReference>
<proteinExistence type="predicted"/>
<evidence type="ECO:0000313" key="3">
    <source>
        <dbReference type="Proteomes" id="UP001328107"/>
    </source>
</evidence>
<dbReference type="InterPro" id="IPR019428">
    <property type="entry name" value="7TM_GPCR_serpentine_rcpt_Str"/>
</dbReference>
<dbReference type="AlphaFoldDB" id="A0AAN5D3B2"/>
<dbReference type="Pfam" id="PF10326">
    <property type="entry name" value="7TM_GPCR_Str"/>
    <property type="match status" value="1"/>
</dbReference>
<feature type="transmembrane region" description="Helical" evidence="1">
    <location>
        <begin position="6"/>
        <end position="23"/>
    </location>
</feature>
<evidence type="ECO:0000256" key="1">
    <source>
        <dbReference type="SAM" id="Phobius"/>
    </source>
</evidence>
<evidence type="ECO:0000313" key="2">
    <source>
        <dbReference type="EMBL" id="GMR56031.1"/>
    </source>
</evidence>
<accession>A0AAN5D3B2</accession>
<protein>
    <recommendedName>
        <fullName evidence="4">G protein-coupled receptor</fullName>
    </recommendedName>
</protein>
<keyword evidence="3" id="KW-1185">Reference proteome</keyword>